<dbReference type="PANTHER" id="PTHR34610">
    <property type="entry name" value="SSL7007 PROTEIN"/>
    <property type="match status" value="1"/>
</dbReference>
<dbReference type="Pfam" id="PF13470">
    <property type="entry name" value="PIN_3"/>
    <property type="match status" value="1"/>
</dbReference>
<feature type="domain" description="PIN" evidence="1">
    <location>
        <begin position="6"/>
        <end position="132"/>
    </location>
</feature>
<dbReference type="PANTHER" id="PTHR34610:SF4">
    <property type="entry name" value="SLL8027 PROTEIN"/>
    <property type="match status" value="1"/>
</dbReference>
<dbReference type="EMBL" id="RWKW01000129">
    <property type="protein sequence ID" value="RST81432.1"/>
    <property type="molecule type" value="Genomic_DNA"/>
</dbReference>
<evidence type="ECO:0000259" key="1">
    <source>
        <dbReference type="Pfam" id="PF13470"/>
    </source>
</evidence>
<dbReference type="OrthoDB" id="8355653at2"/>
<keyword evidence="3" id="KW-1185">Reference proteome</keyword>
<gene>
    <name evidence="2" type="ORF">EJC49_24075</name>
</gene>
<comment type="caution">
    <text evidence="2">The sequence shown here is derived from an EMBL/GenBank/DDBJ whole genome shotgun (WGS) entry which is preliminary data.</text>
</comment>
<dbReference type="AlphaFoldDB" id="A0A429YIY4"/>
<evidence type="ECO:0000313" key="3">
    <source>
        <dbReference type="Proteomes" id="UP000278398"/>
    </source>
</evidence>
<sequence>MTLPLRILLDVNVWVTNLMATARGRRGTAAQRIVSMVASGRWGHEGREAQLVISIEMLETLAHVLTRQGASPDGAEAYIEAVMGIMKHGPGELDPYLLLGGREQFAMADAEDAGVLATAFASSAALLVTDNLKDFQTRDAIRVDTRLVQAASGQRQLYALRHRRSDVDVIVAHPLDVIVWLEQRLDFEPDALWSEISRQAANRV</sequence>
<dbReference type="InterPro" id="IPR002850">
    <property type="entry name" value="PIN_toxin-like"/>
</dbReference>
<dbReference type="Proteomes" id="UP000278398">
    <property type="component" value="Unassembled WGS sequence"/>
</dbReference>
<evidence type="ECO:0000313" key="2">
    <source>
        <dbReference type="EMBL" id="RST81432.1"/>
    </source>
</evidence>
<accession>A0A429YIY4</accession>
<reference evidence="2 3" key="1">
    <citation type="submission" date="2018-12" db="EMBL/GenBank/DDBJ databases">
        <title>Mesorhizobium carbonis sp. nov., isolated from coal mine water.</title>
        <authorList>
            <person name="Xin W."/>
            <person name="Xu Z."/>
            <person name="Xiang F."/>
            <person name="Zhang J."/>
            <person name="Xi L."/>
            <person name="Liu J."/>
        </authorList>
    </citation>
    <scope>NUCLEOTIDE SEQUENCE [LARGE SCALE GENOMIC DNA]</scope>
    <source>
        <strain evidence="2 3">B2.3</strain>
    </source>
</reference>
<dbReference type="InterPro" id="IPR002716">
    <property type="entry name" value="PIN_dom"/>
</dbReference>
<organism evidence="2 3">
    <name type="scientific">Aquibium carbonis</name>
    <dbReference type="NCBI Taxonomy" id="2495581"/>
    <lineage>
        <taxon>Bacteria</taxon>
        <taxon>Pseudomonadati</taxon>
        <taxon>Pseudomonadota</taxon>
        <taxon>Alphaproteobacteria</taxon>
        <taxon>Hyphomicrobiales</taxon>
        <taxon>Phyllobacteriaceae</taxon>
        <taxon>Aquibium</taxon>
    </lineage>
</organism>
<protein>
    <submittedName>
        <fullName evidence="2">PIN domain-containing protein</fullName>
    </submittedName>
</protein>
<proteinExistence type="predicted"/>
<name>A0A429YIY4_9HYPH</name>